<dbReference type="PROSITE" id="PS51123">
    <property type="entry name" value="OMPA_2"/>
    <property type="match status" value="1"/>
</dbReference>
<evidence type="ECO:0000313" key="3">
    <source>
        <dbReference type="EMBL" id="MCY1011030.1"/>
    </source>
</evidence>
<dbReference type="EMBL" id="JAPNKE010000002">
    <property type="protein sequence ID" value="MCY1011030.1"/>
    <property type="molecule type" value="Genomic_DNA"/>
</dbReference>
<dbReference type="InterPro" id="IPR036737">
    <property type="entry name" value="OmpA-like_sf"/>
</dbReference>
<dbReference type="AlphaFoldDB" id="A0A9X3EWX4"/>
<dbReference type="Proteomes" id="UP001150924">
    <property type="component" value="Unassembled WGS sequence"/>
</dbReference>
<dbReference type="InterPro" id="IPR006665">
    <property type="entry name" value="OmpA-like"/>
</dbReference>
<accession>A0A9X3EWX4</accession>
<evidence type="ECO:0000259" key="2">
    <source>
        <dbReference type="PROSITE" id="PS51123"/>
    </source>
</evidence>
<dbReference type="Pfam" id="PF00691">
    <property type="entry name" value="OmpA"/>
    <property type="match status" value="1"/>
</dbReference>
<evidence type="ECO:0000256" key="1">
    <source>
        <dbReference type="PROSITE-ProRule" id="PRU00473"/>
    </source>
</evidence>
<dbReference type="GO" id="GO:0016020">
    <property type="term" value="C:membrane"/>
    <property type="evidence" value="ECO:0007669"/>
    <property type="project" value="UniProtKB-UniRule"/>
</dbReference>
<comment type="caution">
    <text evidence="3">The sequence shown here is derived from an EMBL/GenBank/DDBJ whole genome shotgun (WGS) entry which is preliminary data.</text>
</comment>
<proteinExistence type="predicted"/>
<feature type="domain" description="OmpA-like" evidence="2">
    <location>
        <begin position="1"/>
        <end position="110"/>
    </location>
</feature>
<dbReference type="Gene3D" id="3.30.1330.60">
    <property type="entry name" value="OmpA-like domain"/>
    <property type="match status" value="1"/>
</dbReference>
<dbReference type="SUPFAM" id="SSF103088">
    <property type="entry name" value="OmpA-like"/>
    <property type="match status" value="1"/>
</dbReference>
<keyword evidence="1" id="KW-0472">Membrane</keyword>
<name>A0A9X3EWX4_9BACT</name>
<sequence>MRWNDGRAEGVGSSATLRPKTRRALEIYAALLAKYSDAKVEIASHSRRMRSDQQAYDLTQRRAEAVVDELVRLGVARERLVARGVGMDESYCCRAPCDGPQRLEVTLLRE</sequence>
<gene>
    <name evidence="3" type="ORF">OV079_36785</name>
</gene>
<keyword evidence="4" id="KW-1185">Reference proteome</keyword>
<dbReference type="RefSeq" id="WP_267774228.1">
    <property type="nucleotide sequence ID" value="NZ_JAPNKE010000002.1"/>
</dbReference>
<reference evidence="3" key="1">
    <citation type="submission" date="2022-11" db="EMBL/GenBank/DDBJ databases">
        <title>Minimal conservation of predation-associated metabolite biosynthetic gene clusters underscores biosynthetic potential of Myxococcota including descriptions for ten novel species: Archangium lansinium sp. nov., Myxococcus landrumus sp. nov., Nannocystis bai.</title>
        <authorList>
            <person name="Ahearne A."/>
            <person name="Stevens C."/>
            <person name="Phillips K."/>
        </authorList>
    </citation>
    <scope>NUCLEOTIDE SEQUENCE</scope>
    <source>
        <strain evidence="3">Na p29</strain>
    </source>
</reference>
<protein>
    <submittedName>
        <fullName evidence="3">OmpA family protein</fullName>
    </submittedName>
</protein>
<organism evidence="3 4">
    <name type="scientific">Nannocystis pusilla</name>
    <dbReference type="NCBI Taxonomy" id="889268"/>
    <lineage>
        <taxon>Bacteria</taxon>
        <taxon>Pseudomonadati</taxon>
        <taxon>Myxococcota</taxon>
        <taxon>Polyangia</taxon>
        <taxon>Nannocystales</taxon>
        <taxon>Nannocystaceae</taxon>
        <taxon>Nannocystis</taxon>
    </lineage>
</organism>
<evidence type="ECO:0000313" key="4">
    <source>
        <dbReference type="Proteomes" id="UP001150924"/>
    </source>
</evidence>